<gene>
    <name evidence="3" type="ORF">PCOR1329_LOCUS18440</name>
</gene>
<organism evidence="3 4">
    <name type="scientific">Prorocentrum cordatum</name>
    <dbReference type="NCBI Taxonomy" id="2364126"/>
    <lineage>
        <taxon>Eukaryota</taxon>
        <taxon>Sar</taxon>
        <taxon>Alveolata</taxon>
        <taxon>Dinophyceae</taxon>
        <taxon>Prorocentrales</taxon>
        <taxon>Prorocentraceae</taxon>
        <taxon>Prorocentrum</taxon>
    </lineage>
</organism>
<reference evidence="3" key="1">
    <citation type="submission" date="2023-10" db="EMBL/GenBank/DDBJ databases">
        <authorList>
            <person name="Chen Y."/>
            <person name="Shah S."/>
            <person name="Dougan E. K."/>
            <person name="Thang M."/>
            <person name="Chan C."/>
        </authorList>
    </citation>
    <scope>NUCLEOTIDE SEQUENCE [LARGE SCALE GENOMIC DNA]</scope>
</reference>
<evidence type="ECO:0000313" key="4">
    <source>
        <dbReference type="Proteomes" id="UP001189429"/>
    </source>
</evidence>
<comment type="caution">
    <text evidence="3">The sequence shown here is derived from an EMBL/GenBank/DDBJ whole genome shotgun (WGS) entry which is preliminary data.</text>
</comment>
<evidence type="ECO:0000256" key="2">
    <source>
        <dbReference type="SAM" id="Phobius"/>
    </source>
</evidence>
<accession>A0ABN9R7X6</accession>
<keyword evidence="2" id="KW-0472">Membrane</keyword>
<protein>
    <submittedName>
        <fullName evidence="3">Uncharacterized protein</fullName>
    </submittedName>
</protein>
<feature type="non-terminal residue" evidence="3">
    <location>
        <position position="1123"/>
    </location>
</feature>
<dbReference type="EMBL" id="CAUYUJ010005792">
    <property type="protein sequence ID" value="CAK0814984.1"/>
    <property type="molecule type" value="Genomic_DNA"/>
</dbReference>
<feature type="compositionally biased region" description="Basic and acidic residues" evidence="1">
    <location>
        <begin position="825"/>
        <end position="835"/>
    </location>
</feature>
<evidence type="ECO:0000256" key="1">
    <source>
        <dbReference type="SAM" id="MobiDB-lite"/>
    </source>
</evidence>
<proteinExistence type="predicted"/>
<name>A0ABN9R7X6_9DINO</name>
<feature type="region of interest" description="Disordered" evidence="1">
    <location>
        <begin position="764"/>
        <end position="835"/>
    </location>
</feature>
<dbReference type="Proteomes" id="UP001189429">
    <property type="component" value="Unassembled WGS sequence"/>
</dbReference>
<sequence>AAEALGRQDCWPETRVALSFACGLGGVAVLVGFVLGTCCASCLVNYGAAEWHWRIVLAGLVSSDSRALILTPDGDMYMEDFNDAVAVRWLGPNNEVPEGAPRNLIYHFGQFPSAATLRRLMQEGAYTAGLEDQRRGYGIAVWGAGGAAGAAGGAAAGPAVAQAGGAGRVAAGAPAYVPAQPPAPGAPGEGEDDGPGPAALQGLMGVGRDFRPPARPTAQPVTVHTVRWVAAESVDFPGGSVGRGDDVAFNGSEMVSGRKGVIVLMGVSVLMEDIGDADVEAYRSKEARHDARLLKLQRDSRGDRHRPWRDVARDVSAVKQTDWPVPGPQTAEWCTKFLDRRSEGPVGWDRRWRADNRLSMDQWGVSEHETLAKILERLGTHDQCDVVNLAAAEDIVRRMQLIEYFYYEVHRQSDSSKQQDKKGGKGARLEEMAVFSGKHREYGEVMVAPELLTYVASELERDSGIMKQMRKAREERSLGMIQAAVAELGRPPADLTRQGALAELLAKRSYTGEKAAARMAESALKRPYYDPSLQGRPRRYARLLAALDGAGMLEWRRHGSPRVGLFTVWKKNGKQRLIVDARLSNLCFASPDPVDLATGGSFAPLEVDPGPPVCLAQVDIQPGVSLSNKLSDKRPGVRLGRSGFAQTEYVDNFAAIGRQASEVDAVADSVLDALTTAGLCMHPRESSVGGSVLGWEFSDECPQVRASPRRVWRLRLGIEGLLERGFATGRDLEAIIGHFTFAARIRPEAVCVFSAAYAFSQRGADTRRRPGGAAKRRPVQGEPLTLSRAAALSQAGPRPRPTQRQDRAMASARPAKPRPEVLATRGERAAVRQAKFPEDKRVTDGEGLSLLERESVGDHNQRVYQSVLVEFRVFSKTLGLRLKAAQDYDEAAVEWAHRAFFDGGDAQEGTRLKAVLLYYYPRLLSVAGLPRFSRALKGWRRLVPPRSRLPLPWEVACAVANKLAANQDLHAARLIIVMFVFYLRPVELMSLTGRQVVPPVRAAGHDAWSLVLFPMEEETPSKTGAFNESVLGDLPFYRFIGDVLKLLEAGVDDKGLVAQVRHVQLAQAFRTAGQQLGLEGPPGPPPLRSDLHVMGLPDLAPRDAEKVRVGNALMKFSASLFML</sequence>
<keyword evidence="4" id="KW-1185">Reference proteome</keyword>
<keyword evidence="2" id="KW-1133">Transmembrane helix</keyword>
<keyword evidence="2" id="KW-0812">Transmembrane</keyword>
<evidence type="ECO:0000313" key="3">
    <source>
        <dbReference type="EMBL" id="CAK0814984.1"/>
    </source>
</evidence>
<feature type="transmembrane region" description="Helical" evidence="2">
    <location>
        <begin position="16"/>
        <end position="35"/>
    </location>
</feature>
<feature type="non-terminal residue" evidence="3">
    <location>
        <position position="1"/>
    </location>
</feature>